<keyword evidence="2" id="KW-1185">Reference proteome</keyword>
<sequence length="110" mass="12662">MFSKEEYDVWQICMQTHLAVQDDDMWFVITDGPINIMKPNNALAITAGAAQWVKKPRMDWTSEDKKKVNLDNIAKGVMYKTLDNNMFSKILTCTSAKEIWEKLTQISEGN</sequence>
<protein>
    <recommendedName>
        <fullName evidence="3">DUF4219 domain-containing protein</fullName>
    </recommendedName>
</protein>
<evidence type="ECO:0000313" key="2">
    <source>
        <dbReference type="Proteomes" id="UP000250235"/>
    </source>
</evidence>
<organism evidence="1 2">
    <name type="scientific">Dorcoceras hygrometricum</name>
    <dbReference type="NCBI Taxonomy" id="472368"/>
    <lineage>
        <taxon>Eukaryota</taxon>
        <taxon>Viridiplantae</taxon>
        <taxon>Streptophyta</taxon>
        <taxon>Embryophyta</taxon>
        <taxon>Tracheophyta</taxon>
        <taxon>Spermatophyta</taxon>
        <taxon>Magnoliopsida</taxon>
        <taxon>eudicotyledons</taxon>
        <taxon>Gunneridae</taxon>
        <taxon>Pentapetalae</taxon>
        <taxon>asterids</taxon>
        <taxon>lamiids</taxon>
        <taxon>Lamiales</taxon>
        <taxon>Gesneriaceae</taxon>
        <taxon>Didymocarpoideae</taxon>
        <taxon>Trichosporeae</taxon>
        <taxon>Loxocarpinae</taxon>
        <taxon>Dorcoceras</taxon>
    </lineage>
</organism>
<dbReference type="Pfam" id="PF14223">
    <property type="entry name" value="Retrotran_gag_2"/>
    <property type="match status" value="1"/>
</dbReference>
<accession>A0A2Z7C5U4</accession>
<dbReference type="EMBL" id="KQ999278">
    <property type="protein sequence ID" value="KZV42276.1"/>
    <property type="molecule type" value="Genomic_DNA"/>
</dbReference>
<evidence type="ECO:0000313" key="1">
    <source>
        <dbReference type="EMBL" id="KZV42276.1"/>
    </source>
</evidence>
<gene>
    <name evidence="1" type="ORF">F511_13886</name>
</gene>
<dbReference type="Proteomes" id="UP000250235">
    <property type="component" value="Unassembled WGS sequence"/>
</dbReference>
<proteinExistence type="predicted"/>
<evidence type="ECO:0008006" key="3">
    <source>
        <dbReference type="Google" id="ProtNLM"/>
    </source>
</evidence>
<dbReference type="OrthoDB" id="1932348at2759"/>
<dbReference type="AlphaFoldDB" id="A0A2Z7C5U4"/>
<reference evidence="1 2" key="1">
    <citation type="journal article" date="2015" name="Proc. Natl. Acad. Sci. U.S.A.">
        <title>The resurrection genome of Boea hygrometrica: A blueprint for survival of dehydration.</title>
        <authorList>
            <person name="Xiao L."/>
            <person name="Yang G."/>
            <person name="Zhang L."/>
            <person name="Yang X."/>
            <person name="Zhao S."/>
            <person name="Ji Z."/>
            <person name="Zhou Q."/>
            <person name="Hu M."/>
            <person name="Wang Y."/>
            <person name="Chen M."/>
            <person name="Xu Y."/>
            <person name="Jin H."/>
            <person name="Xiao X."/>
            <person name="Hu G."/>
            <person name="Bao F."/>
            <person name="Hu Y."/>
            <person name="Wan P."/>
            <person name="Li L."/>
            <person name="Deng X."/>
            <person name="Kuang T."/>
            <person name="Xiang C."/>
            <person name="Zhu J.K."/>
            <person name="Oliver M.J."/>
            <person name="He Y."/>
        </authorList>
    </citation>
    <scope>NUCLEOTIDE SEQUENCE [LARGE SCALE GENOMIC DNA]</scope>
    <source>
        <strain evidence="2">cv. XS01</strain>
    </source>
</reference>
<name>A0A2Z7C5U4_9LAMI</name>